<dbReference type="EMBL" id="FMXA01000003">
    <property type="protein sequence ID" value="SDA37202.1"/>
    <property type="molecule type" value="Genomic_DNA"/>
</dbReference>
<dbReference type="RefSeq" id="WP_091362628.1">
    <property type="nucleotide sequence ID" value="NZ_FMXA01000003.1"/>
</dbReference>
<gene>
    <name evidence="2" type="ORF">SAMN02910343_00062</name>
</gene>
<protein>
    <submittedName>
        <fullName evidence="2">Uncharacterized protein</fullName>
    </submittedName>
</protein>
<dbReference type="GeneID" id="87755118"/>
<proteinExistence type="predicted"/>
<feature type="signal peptide" evidence="1">
    <location>
        <begin position="1"/>
        <end position="23"/>
    </location>
</feature>
<keyword evidence="1" id="KW-0732">Signal</keyword>
<reference evidence="2 3" key="1">
    <citation type="submission" date="2016-10" db="EMBL/GenBank/DDBJ databases">
        <authorList>
            <person name="de Groot N.N."/>
        </authorList>
    </citation>
    <scope>NUCLEOTIDE SEQUENCE [LARGE SCALE GENOMIC DNA]</scope>
    <source>
        <strain evidence="2 3">DSM 15230</strain>
    </source>
</reference>
<evidence type="ECO:0000313" key="3">
    <source>
        <dbReference type="Proteomes" id="UP000199689"/>
    </source>
</evidence>
<feature type="chain" id="PRO_5011666202" evidence="1">
    <location>
        <begin position="24"/>
        <end position="133"/>
    </location>
</feature>
<keyword evidence="3" id="KW-1185">Reference proteome</keyword>
<dbReference type="STRING" id="209880.SAMN02910343_00062"/>
<organism evidence="2 3">
    <name type="scientific">Allisonella histaminiformans</name>
    <dbReference type="NCBI Taxonomy" id="209880"/>
    <lineage>
        <taxon>Bacteria</taxon>
        <taxon>Bacillati</taxon>
        <taxon>Bacillota</taxon>
        <taxon>Negativicutes</taxon>
        <taxon>Veillonellales</taxon>
        <taxon>Veillonellaceae</taxon>
        <taxon>Allisonella</taxon>
    </lineage>
</organism>
<dbReference type="AlphaFoldDB" id="A0A1G5UU98"/>
<evidence type="ECO:0000256" key="1">
    <source>
        <dbReference type="SAM" id="SignalP"/>
    </source>
</evidence>
<sequence length="133" mass="15116">MKITKVTAALFLAALALAGTVSANQIKSVIAVDFLHVEVVMKEALPQEELTPDSQEWLKDPPFVFSGGVKMTGMPVKEDVRGYDNTYRIPVNGLDEDTIYTVSYRGEKKKTFKTYETEKEMSDRYKNRYGDYF</sequence>
<evidence type="ECO:0000313" key="2">
    <source>
        <dbReference type="EMBL" id="SDA37202.1"/>
    </source>
</evidence>
<dbReference type="OrthoDB" id="1634135at2"/>
<name>A0A1G5UU98_9FIRM</name>
<dbReference type="Proteomes" id="UP000199689">
    <property type="component" value="Unassembled WGS sequence"/>
</dbReference>
<accession>A0A1G5UU98</accession>